<accession>A0A139ING4</accession>
<comment type="caution">
    <text evidence="2">The sequence shown here is derived from an EMBL/GenBank/DDBJ whole genome shotgun (WGS) entry which is preliminary data.</text>
</comment>
<dbReference type="Gene3D" id="3.40.50.1820">
    <property type="entry name" value="alpha/beta hydrolase"/>
    <property type="match status" value="1"/>
</dbReference>
<dbReference type="PANTHER" id="PTHR43798">
    <property type="entry name" value="MONOACYLGLYCEROL LIPASE"/>
    <property type="match status" value="1"/>
</dbReference>
<dbReference type="AlphaFoldDB" id="A0A139ING4"/>
<gene>
    <name evidence="2" type="ORF">AC579_3755</name>
</gene>
<feature type="domain" description="AB hydrolase-1" evidence="1">
    <location>
        <begin position="34"/>
        <end position="278"/>
    </location>
</feature>
<proteinExistence type="predicted"/>
<evidence type="ECO:0000313" key="3">
    <source>
        <dbReference type="Proteomes" id="UP000073492"/>
    </source>
</evidence>
<dbReference type="InterPro" id="IPR029058">
    <property type="entry name" value="AB_hydrolase_fold"/>
</dbReference>
<dbReference type="Pfam" id="PF00561">
    <property type="entry name" value="Abhydrolase_1"/>
    <property type="match status" value="1"/>
</dbReference>
<evidence type="ECO:0000259" key="1">
    <source>
        <dbReference type="Pfam" id="PF00561"/>
    </source>
</evidence>
<dbReference type="PANTHER" id="PTHR43798:SF33">
    <property type="entry name" value="HYDROLASE, PUTATIVE (AFU_ORTHOLOGUE AFUA_2G14860)-RELATED"/>
    <property type="match status" value="1"/>
</dbReference>
<dbReference type="Proteomes" id="UP000073492">
    <property type="component" value="Unassembled WGS sequence"/>
</dbReference>
<name>A0A139ING4_9PEZI</name>
<dbReference type="GO" id="GO:0016020">
    <property type="term" value="C:membrane"/>
    <property type="evidence" value="ECO:0007669"/>
    <property type="project" value="TreeGrafter"/>
</dbReference>
<reference evidence="2 3" key="1">
    <citation type="submission" date="2015-07" db="EMBL/GenBank/DDBJ databases">
        <title>Comparative genomics of the Sigatoka disease complex on banana suggests a link between parallel evolutionary changes in Pseudocercospora fijiensis and Pseudocercospora eumusae and increased virulence on the banana host.</title>
        <authorList>
            <person name="Chang T.-C."/>
            <person name="Salvucci A."/>
            <person name="Crous P.W."/>
            <person name="Stergiopoulos I."/>
        </authorList>
    </citation>
    <scope>NUCLEOTIDE SEQUENCE [LARGE SCALE GENOMIC DNA]</scope>
    <source>
        <strain evidence="2 3">CBS 116634</strain>
    </source>
</reference>
<dbReference type="EMBL" id="LFZO01000039">
    <property type="protein sequence ID" value="KXT16348.1"/>
    <property type="molecule type" value="Genomic_DNA"/>
</dbReference>
<sequence>MPTVQVNDITISYTFHTPSTSSQPNGTATEEPGTIVLVNGLADSQQTWSSQTPAFLAAGYRVLTYDNRGIGQSSAPAGPYTSALLASDLHGLLQTLGIKQAHFLGVSMGGMILQEYALSYPSGPPCGIDISSLTLACTYSAPGEFCSRMFQIWSEMARKMSVQDVMRDVTLWAFTVPFFTSRTDELRAVERDVENLELSLEAYLAQLNVIQRFDSRNSLLKLREDGKWLGGIEPRKVMVLAGRTDILTPVTLSRDLAEKIDGAQFKTVKGGHGCLWEFPRSFNETVLEFLRECKSDG</sequence>
<dbReference type="STRING" id="113226.A0A139ING4"/>
<dbReference type="InterPro" id="IPR000073">
    <property type="entry name" value="AB_hydrolase_1"/>
</dbReference>
<organism evidence="2 3">
    <name type="scientific">Pseudocercospora musae</name>
    <dbReference type="NCBI Taxonomy" id="113226"/>
    <lineage>
        <taxon>Eukaryota</taxon>
        <taxon>Fungi</taxon>
        <taxon>Dikarya</taxon>
        <taxon>Ascomycota</taxon>
        <taxon>Pezizomycotina</taxon>
        <taxon>Dothideomycetes</taxon>
        <taxon>Dothideomycetidae</taxon>
        <taxon>Mycosphaerellales</taxon>
        <taxon>Mycosphaerellaceae</taxon>
        <taxon>Pseudocercospora</taxon>
    </lineage>
</organism>
<dbReference type="SUPFAM" id="SSF53474">
    <property type="entry name" value="alpha/beta-Hydrolases"/>
    <property type="match status" value="1"/>
</dbReference>
<protein>
    <recommendedName>
        <fullName evidence="1">AB hydrolase-1 domain-containing protein</fullName>
    </recommendedName>
</protein>
<keyword evidence="3" id="KW-1185">Reference proteome</keyword>
<dbReference type="OrthoDB" id="408373at2759"/>
<dbReference type="InterPro" id="IPR050266">
    <property type="entry name" value="AB_hydrolase_sf"/>
</dbReference>
<evidence type="ECO:0000313" key="2">
    <source>
        <dbReference type="EMBL" id="KXT16348.1"/>
    </source>
</evidence>